<accession>A0A410P536</accession>
<evidence type="ECO:0000313" key="6">
    <source>
        <dbReference type="Proteomes" id="UP000287243"/>
    </source>
</evidence>
<dbReference type="SUPFAM" id="SSF52540">
    <property type="entry name" value="P-loop containing nucleoside triphosphate hydrolases"/>
    <property type="match status" value="1"/>
</dbReference>
<evidence type="ECO:0000256" key="2">
    <source>
        <dbReference type="ARBA" id="ARBA00022741"/>
    </source>
</evidence>
<evidence type="ECO:0000256" key="3">
    <source>
        <dbReference type="ARBA" id="ARBA00022840"/>
    </source>
</evidence>
<dbReference type="InterPro" id="IPR003593">
    <property type="entry name" value="AAA+_ATPase"/>
</dbReference>
<evidence type="ECO:0000259" key="4">
    <source>
        <dbReference type="SMART" id="SM00382"/>
    </source>
</evidence>
<dbReference type="Gene3D" id="3.40.50.300">
    <property type="entry name" value="P-loop containing nucleotide triphosphate hydrolases"/>
    <property type="match status" value="1"/>
</dbReference>
<dbReference type="PANTHER" id="PTHR30258:SF2">
    <property type="entry name" value="COMG OPERON PROTEIN 1"/>
    <property type="match status" value="1"/>
</dbReference>
<dbReference type="GO" id="GO:0005886">
    <property type="term" value="C:plasma membrane"/>
    <property type="evidence" value="ECO:0007669"/>
    <property type="project" value="TreeGrafter"/>
</dbReference>
<dbReference type="Proteomes" id="UP000287243">
    <property type="component" value="Chromosome"/>
</dbReference>
<dbReference type="AlphaFoldDB" id="A0A410P536"/>
<proteinExistence type="inferred from homology"/>
<dbReference type="InterPro" id="IPR027417">
    <property type="entry name" value="P-loop_NTPase"/>
</dbReference>
<keyword evidence="3" id="KW-0067">ATP-binding</keyword>
<dbReference type="Pfam" id="PF00437">
    <property type="entry name" value="T2SSE"/>
    <property type="match status" value="1"/>
</dbReference>
<sequence>MPGWAQQEGAAEKGLMAFEQDRGGIERRQEVRQETLDMVYSFIQRGIKERATDIHWEPIVNSGEEEIVVRFRVDGILKDAERISHEKTRLGSLINAIKIMAMMDPTKRRREQDGRFSFLFENVEYDIRVATMPTILGEKIVMRLMDRNKYCMNLDDLGMPHEIQQSLDDMIYKPEGFVVISGPTGSGKTTTLYSILKHIYTREKNICTIEDPVEVKFLGVNQIQVDHEFGMTFVSGLRAIMRQDPNIIAVGEIRDVETVRTALQAALAGSLIFSTLHARDAVNTIVRLLDMGVESFFLATALTGVVTQRLVRLVCKICKGKGCVQCANTGYKRRTGIFEVLRINEPLRQLILQKASSNELKTAALEQGMISFSRSIEPLIAQGLTTQDEVDRVLALE</sequence>
<dbReference type="Gene3D" id="3.30.450.90">
    <property type="match status" value="1"/>
</dbReference>
<dbReference type="EMBL" id="CP019384">
    <property type="protein sequence ID" value="QAT17299.1"/>
    <property type="molecule type" value="Genomic_DNA"/>
</dbReference>
<dbReference type="GO" id="GO:0005524">
    <property type="term" value="F:ATP binding"/>
    <property type="evidence" value="ECO:0007669"/>
    <property type="project" value="UniProtKB-KW"/>
</dbReference>
<keyword evidence="6" id="KW-1185">Reference proteome</keyword>
<dbReference type="PANTHER" id="PTHR30258">
    <property type="entry name" value="TYPE II SECRETION SYSTEM PROTEIN GSPE-RELATED"/>
    <property type="match status" value="1"/>
</dbReference>
<gene>
    <name evidence="5" type="ORF">BU251_05920</name>
</gene>
<evidence type="ECO:0000313" key="5">
    <source>
        <dbReference type="EMBL" id="QAT17299.1"/>
    </source>
</evidence>
<evidence type="ECO:0000256" key="1">
    <source>
        <dbReference type="ARBA" id="ARBA00006611"/>
    </source>
</evidence>
<dbReference type="GO" id="GO:0016887">
    <property type="term" value="F:ATP hydrolysis activity"/>
    <property type="evidence" value="ECO:0007669"/>
    <property type="project" value="TreeGrafter"/>
</dbReference>
<reference evidence="5 6" key="1">
    <citation type="submission" date="2017-01" db="EMBL/GenBank/DDBJ databases">
        <title>First insights into the biology of 'candidatus Vampirococcus archaeovorus'.</title>
        <authorList>
            <person name="Kizina J."/>
            <person name="Jordan S."/>
            <person name="Stueber K."/>
            <person name="Reinhardt R."/>
            <person name="Harder J."/>
        </authorList>
    </citation>
    <scope>NUCLEOTIDE SEQUENCE [LARGE SCALE GENOMIC DNA]</scope>
    <source>
        <strain evidence="5 6">LiM</strain>
    </source>
</reference>
<keyword evidence="2" id="KW-0547">Nucleotide-binding</keyword>
<dbReference type="KEGG" id="vai:BU251_05920"/>
<name>A0A410P536_VELA1</name>
<organism evidence="5 6">
    <name type="scientific">Velamenicoccus archaeovorus</name>
    <dbReference type="NCBI Taxonomy" id="1930593"/>
    <lineage>
        <taxon>Bacteria</taxon>
        <taxon>Pseudomonadati</taxon>
        <taxon>Candidatus Omnitrophota</taxon>
        <taxon>Candidatus Velamenicoccus</taxon>
    </lineage>
</organism>
<dbReference type="CDD" id="cd01129">
    <property type="entry name" value="PulE-GspE-like"/>
    <property type="match status" value="1"/>
</dbReference>
<feature type="domain" description="AAA+ ATPase" evidence="4">
    <location>
        <begin position="174"/>
        <end position="292"/>
    </location>
</feature>
<comment type="similarity">
    <text evidence="1">Belongs to the GSP E family.</text>
</comment>
<protein>
    <submittedName>
        <fullName evidence="5">Type II secretory pathway ATPase GspE/PulE or type IV pilus assembly pathway ATPase PilB</fullName>
    </submittedName>
</protein>
<dbReference type="SMART" id="SM00382">
    <property type="entry name" value="AAA"/>
    <property type="match status" value="1"/>
</dbReference>
<dbReference type="InterPro" id="IPR001482">
    <property type="entry name" value="T2SS/T4SS_dom"/>
</dbReference>